<dbReference type="Gene3D" id="3.20.20.80">
    <property type="entry name" value="Glycosidases"/>
    <property type="match status" value="1"/>
</dbReference>
<organism evidence="9 10">
    <name type="scientific">Paenibacillus rhizoplanae</name>
    <dbReference type="NCBI Taxonomy" id="1917181"/>
    <lineage>
        <taxon>Bacteria</taxon>
        <taxon>Bacillati</taxon>
        <taxon>Bacillota</taxon>
        <taxon>Bacilli</taxon>
        <taxon>Bacillales</taxon>
        <taxon>Paenibacillaceae</taxon>
        <taxon>Paenibacillus</taxon>
    </lineage>
</organism>
<dbReference type="Pfam" id="PF00150">
    <property type="entry name" value="Cellulase"/>
    <property type="match status" value="1"/>
</dbReference>
<comment type="caution">
    <text evidence="9">The sequence shown here is derived from an EMBL/GenBank/DDBJ whole genome shotgun (WGS) entry which is preliminary data.</text>
</comment>
<evidence type="ECO:0000313" key="10">
    <source>
        <dbReference type="Proteomes" id="UP001597448"/>
    </source>
</evidence>
<dbReference type="GO" id="GO:0016798">
    <property type="term" value="F:hydrolase activity, acting on glycosyl bonds"/>
    <property type="evidence" value="ECO:0007669"/>
    <property type="project" value="UniProtKB-KW"/>
</dbReference>
<keyword evidence="5 7" id="KW-0326">Glycosidase</keyword>
<dbReference type="EMBL" id="JBHUKY010000033">
    <property type="protein sequence ID" value="MFD2411975.1"/>
    <property type="molecule type" value="Genomic_DNA"/>
</dbReference>
<reference evidence="10" key="1">
    <citation type="journal article" date="2019" name="Int. J. Syst. Evol. Microbiol.">
        <title>The Global Catalogue of Microorganisms (GCM) 10K type strain sequencing project: providing services to taxonomists for standard genome sequencing and annotation.</title>
        <authorList>
            <consortium name="The Broad Institute Genomics Platform"/>
            <consortium name="The Broad Institute Genome Sequencing Center for Infectious Disease"/>
            <person name="Wu L."/>
            <person name="Ma J."/>
        </authorList>
    </citation>
    <scope>NUCLEOTIDE SEQUENCE [LARGE SCALE GENOMIC DNA]</scope>
    <source>
        <strain evidence="10">CCM 8725</strain>
    </source>
</reference>
<sequence length="338" mass="38430">MMKEWTGYSRGVNLGGWLSQCPYQHTHYDSFITEKDIETIASWGLDHVRLPVDYEVIEDTGNAETYAGFKHIDNCIRWCAAHGLNLIIDLHKTPGFSFNSVAENSLFDDPALQERFLNLWKAIASRYASYKDTVAFELLNEIVEKDSSRWNALAHRTITEIRKHAPGTKIVVGGIQWNSVHTLELLDQPFDENIVYTFHFYEPFLFTHQRAAWVEQMPKSSMDYPGDLENYRSTSAAIGAFGSGLHAGGIHEMGPAYMTSLIQNAIDVAAERNVYLYCGEYGVIEQAPSQSVVNWYKDVHGVFEQYKIGRAAWTYKKMDFGISDRYDSSITSAIISYL</sequence>
<dbReference type="SUPFAM" id="SSF51445">
    <property type="entry name" value="(Trans)glycosidases"/>
    <property type="match status" value="1"/>
</dbReference>
<keyword evidence="4" id="KW-0119">Carbohydrate metabolism</keyword>
<dbReference type="EC" id="3.2.1.-" evidence="9"/>
<dbReference type="InterPro" id="IPR050386">
    <property type="entry name" value="Glycosyl_hydrolase_5"/>
</dbReference>
<accession>A0ABW5FAJ3</accession>
<keyword evidence="3" id="KW-0136">Cellulose degradation</keyword>
<dbReference type="PANTHER" id="PTHR31297:SF41">
    <property type="entry name" value="ENDOGLUCANASE, PUTATIVE (AFU_ORTHOLOGUE AFUA_5G01830)-RELATED"/>
    <property type="match status" value="1"/>
</dbReference>
<dbReference type="InterPro" id="IPR001547">
    <property type="entry name" value="Glyco_hydro_5"/>
</dbReference>
<evidence type="ECO:0000256" key="3">
    <source>
        <dbReference type="ARBA" id="ARBA00023001"/>
    </source>
</evidence>
<dbReference type="PANTHER" id="PTHR31297">
    <property type="entry name" value="GLUCAN ENDO-1,6-BETA-GLUCOSIDASE B"/>
    <property type="match status" value="1"/>
</dbReference>
<proteinExistence type="inferred from homology"/>
<dbReference type="Proteomes" id="UP001597448">
    <property type="component" value="Unassembled WGS sequence"/>
</dbReference>
<evidence type="ECO:0000256" key="7">
    <source>
        <dbReference type="RuleBase" id="RU361153"/>
    </source>
</evidence>
<evidence type="ECO:0000256" key="2">
    <source>
        <dbReference type="ARBA" id="ARBA00022801"/>
    </source>
</evidence>
<keyword evidence="2 7" id="KW-0378">Hydrolase</keyword>
<evidence type="ECO:0000256" key="4">
    <source>
        <dbReference type="ARBA" id="ARBA00023277"/>
    </source>
</evidence>
<name>A0ABW5FAJ3_9BACL</name>
<keyword evidence="10" id="KW-1185">Reference proteome</keyword>
<evidence type="ECO:0000256" key="6">
    <source>
        <dbReference type="ARBA" id="ARBA00023326"/>
    </source>
</evidence>
<comment type="similarity">
    <text evidence="1 7">Belongs to the glycosyl hydrolase 5 (cellulase A) family.</text>
</comment>
<protein>
    <submittedName>
        <fullName evidence="9">Glycoside hydrolase family 5 protein</fullName>
        <ecNumber evidence="9">3.2.1.-</ecNumber>
    </submittedName>
</protein>
<dbReference type="RefSeq" id="WP_209988400.1">
    <property type="nucleotide sequence ID" value="NZ_JBHSVQ010000001.1"/>
</dbReference>
<evidence type="ECO:0000313" key="9">
    <source>
        <dbReference type="EMBL" id="MFD2411975.1"/>
    </source>
</evidence>
<keyword evidence="6" id="KW-0624">Polysaccharide degradation</keyword>
<dbReference type="InterPro" id="IPR017853">
    <property type="entry name" value="GH"/>
</dbReference>
<feature type="domain" description="Glycoside hydrolase family 5" evidence="8">
    <location>
        <begin position="27"/>
        <end position="317"/>
    </location>
</feature>
<evidence type="ECO:0000259" key="8">
    <source>
        <dbReference type="Pfam" id="PF00150"/>
    </source>
</evidence>
<gene>
    <name evidence="9" type="ORF">ACFSX3_18955</name>
</gene>
<evidence type="ECO:0000256" key="5">
    <source>
        <dbReference type="ARBA" id="ARBA00023295"/>
    </source>
</evidence>
<evidence type="ECO:0000256" key="1">
    <source>
        <dbReference type="ARBA" id="ARBA00005641"/>
    </source>
</evidence>